<dbReference type="PANTHER" id="PTHR47413">
    <property type="entry name" value="LIPASE-LIKE PAD4"/>
    <property type="match status" value="1"/>
</dbReference>
<dbReference type="AlphaFoldDB" id="A0A397Y8I6"/>
<organism evidence="2 3">
    <name type="scientific">Brassica campestris</name>
    <name type="common">Field mustard</name>
    <dbReference type="NCBI Taxonomy" id="3711"/>
    <lineage>
        <taxon>Eukaryota</taxon>
        <taxon>Viridiplantae</taxon>
        <taxon>Streptophyta</taxon>
        <taxon>Embryophyta</taxon>
        <taxon>Tracheophyta</taxon>
        <taxon>Spermatophyta</taxon>
        <taxon>Magnoliopsida</taxon>
        <taxon>eudicotyledons</taxon>
        <taxon>Gunneridae</taxon>
        <taxon>Pentapetalae</taxon>
        <taxon>rosids</taxon>
        <taxon>malvids</taxon>
        <taxon>Brassicales</taxon>
        <taxon>Brassicaceae</taxon>
        <taxon>Brassiceae</taxon>
        <taxon>Brassica</taxon>
    </lineage>
</organism>
<sequence>MEECRFETSELQASFMMSTPLWSNSWILCNAADSAGNIQIQHVAGIMYVALPKVEMNQPGSLVDVEVVGDGFFSALSSSLPSGEPPLMVNGAIRDLFVSSGRLIQTQLEEAKECLDDLTCESSDAQKQTLLRKKIYEFERYSATLVKMKEVSEDVLATNSSYNVWVKKLSEFKSKRSNGVIDESDAMET</sequence>
<feature type="domain" description="EDS1 EP" evidence="1">
    <location>
        <begin position="107"/>
        <end position="178"/>
    </location>
</feature>
<gene>
    <name evidence="2" type="ORF">BRARA_I03553</name>
</gene>
<protein>
    <recommendedName>
        <fullName evidence="1">EDS1 EP domain-containing protein</fullName>
    </recommendedName>
</protein>
<evidence type="ECO:0000313" key="2">
    <source>
        <dbReference type="EMBL" id="RID46916.1"/>
    </source>
</evidence>
<dbReference type="EMBL" id="CM010636">
    <property type="protein sequence ID" value="RID46916.1"/>
    <property type="molecule type" value="Genomic_DNA"/>
</dbReference>
<name>A0A397Y8I6_BRACM</name>
<accession>A0A397Y8I6</accession>
<proteinExistence type="predicted"/>
<dbReference type="InterPro" id="IPR041266">
    <property type="entry name" value="EDS1_EP"/>
</dbReference>
<reference evidence="2 3" key="1">
    <citation type="submission" date="2018-06" db="EMBL/GenBank/DDBJ databases">
        <title>WGS assembly of Brassica rapa FPsc.</title>
        <authorList>
            <person name="Bowman J."/>
            <person name="Kohchi T."/>
            <person name="Yamato K."/>
            <person name="Jenkins J."/>
            <person name="Shu S."/>
            <person name="Ishizaki K."/>
            <person name="Yamaoka S."/>
            <person name="Nishihama R."/>
            <person name="Nakamura Y."/>
            <person name="Berger F."/>
            <person name="Adam C."/>
            <person name="Aki S."/>
            <person name="Althoff F."/>
            <person name="Araki T."/>
            <person name="Arteaga-Vazquez M."/>
            <person name="Balasubrmanian S."/>
            <person name="Bauer D."/>
            <person name="Boehm C."/>
            <person name="Briginshaw L."/>
            <person name="Caballero-Perez J."/>
            <person name="Catarino B."/>
            <person name="Chen F."/>
            <person name="Chiyoda S."/>
            <person name="Chovatia M."/>
            <person name="Davies K."/>
            <person name="Delmans M."/>
            <person name="Demura T."/>
            <person name="Dierschke T."/>
            <person name="Dolan L."/>
            <person name="Dorantes-Acosta A."/>
            <person name="Eklund D."/>
            <person name="Florent S."/>
            <person name="Flores-Sandoval E."/>
            <person name="Fujiyama A."/>
            <person name="Fukuzawa H."/>
            <person name="Galik B."/>
            <person name="Grimanelli D."/>
            <person name="Grimwood J."/>
            <person name="Grossniklaus U."/>
            <person name="Hamada T."/>
            <person name="Haseloff J."/>
            <person name="Hetherington A."/>
            <person name="Higo A."/>
            <person name="Hirakawa Y."/>
            <person name="Hundley H."/>
            <person name="Ikeda Y."/>
            <person name="Inoue K."/>
            <person name="Inoue S."/>
            <person name="Ishida S."/>
            <person name="Jia Q."/>
            <person name="Kakita M."/>
            <person name="Kanazawa T."/>
            <person name="Kawai Y."/>
            <person name="Kawashima T."/>
            <person name="Kennedy M."/>
            <person name="Kinose K."/>
            <person name="Kinoshita T."/>
            <person name="Kohara Y."/>
            <person name="Koide E."/>
            <person name="Komatsu K."/>
            <person name="Kopischke S."/>
            <person name="Kubo M."/>
            <person name="Kyozuka J."/>
            <person name="Lagercrantz U."/>
            <person name="Lin S."/>
            <person name="Lindquist E."/>
            <person name="Lipzen A."/>
            <person name="Lu C."/>
            <person name="Luna E."/>
            <person name="Martienssen R."/>
            <person name="Minamino N."/>
            <person name="Mizutani M."/>
            <person name="Mizutani M."/>
            <person name="Mochizuki N."/>
            <person name="Monte I."/>
            <person name="Mosher R."/>
            <person name="Nagasaki H."/>
            <person name="Nakagami H."/>
            <person name="Naramoto S."/>
            <person name="Nishitani K."/>
            <person name="Ohtani M."/>
            <person name="Okamoto T."/>
            <person name="Okumura M."/>
            <person name="Phillips J."/>
            <person name="Pollak B."/>
            <person name="Reinders A."/>
            <person name="Roevekamp M."/>
            <person name="Sano R."/>
            <person name="Sawa S."/>
            <person name="Schmid M."/>
            <person name="Shirakawa M."/>
            <person name="Solano R."/>
            <person name="Spunde A."/>
            <person name="Suetsugu N."/>
            <person name="Sugano S."/>
            <person name="Sugiyama A."/>
            <person name="Sun R."/>
            <person name="Suzuki Y."/>
            <person name="Takenaka M."/>
            <person name="Takezawa D."/>
            <person name="Tomogane H."/>
            <person name="Tsuzuki M."/>
            <person name="Ueda T."/>
            <person name="Umeda M."/>
            <person name="Ward J."/>
            <person name="Watanabe Y."/>
            <person name="Yazaki K."/>
            <person name="Yokoyama R."/>
            <person name="Yoshitake Y."/>
            <person name="Yotsui I."/>
            <person name="Zachgo S."/>
            <person name="Schmutz J."/>
        </authorList>
    </citation>
    <scope>NUCLEOTIDE SEQUENCE [LARGE SCALE GENOMIC DNA]</scope>
    <source>
        <strain evidence="3">cv. B-3</strain>
    </source>
</reference>
<dbReference type="Proteomes" id="UP000264353">
    <property type="component" value="Chromosome A9"/>
</dbReference>
<evidence type="ECO:0000259" key="1">
    <source>
        <dbReference type="Pfam" id="PF18117"/>
    </source>
</evidence>
<dbReference type="PANTHER" id="PTHR47413:SF5">
    <property type="entry name" value="LIPASE-LIKE PAD4"/>
    <property type="match status" value="1"/>
</dbReference>
<evidence type="ECO:0000313" key="3">
    <source>
        <dbReference type="Proteomes" id="UP000264353"/>
    </source>
</evidence>
<dbReference type="Pfam" id="PF18117">
    <property type="entry name" value="EDS1_EP"/>
    <property type="match status" value="1"/>
</dbReference>